<feature type="transmembrane region" description="Helical" evidence="1">
    <location>
        <begin position="21"/>
        <end position="40"/>
    </location>
</feature>
<keyword evidence="3" id="KW-1185">Reference proteome</keyword>
<keyword evidence="1" id="KW-0472">Membrane</keyword>
<keyword evidence="1" id="KW-0812">Transmembrane</keyword>
<dbReference type="Proteomes" id="UP000183832">
    <property type="component" value="Unassembled WGS sequence"/>
</dbReference>
<gene>
    <name evidence="2" type="ORF">CLUMA_CG019715</name>
</gene>
<accession>A0A1J1J6R1</accession>
<name>A0A1J1J6R1_9DIPT</name>
<evidence type="ECO:0000313" key="3">
    <source>
        <dbReference type="Proteomes" id="UP000183832"/>
    </source>
</evidence>
<evidence type="ECO:0000256" key="1">
    <source>
        <dbReference type="SAM" id="Phobius"/>
    </source>
</evidence>
<reference evidence="2 3" key="1">
    <citation type="submission" date="2015-04" db="EMBL/GenBank/DDBJ databases">
        <authorList>
            <person name="Syromyatnikov M.Y."/>
            <person name="Popov V.N."/>
        </authorList>
    </citation>
    <scope>NUCLEOTIDE SEQUENCE [LARGE SCALE GENOMIC DNA]</scope>
</reference>
<proteinExistence type="predicted"/>
<sequence length="85" mass="9982">MKLEVFSTQQKLLKQRRKKCFKINFNSVMQPTLSCVVFYLRTVVSDVGGVRFMEISKSHSSLKCWLYMQNLTHFKTNTSIDLKTN</sequence>
<organism evidence="2 3">
    <name type="scientific">Clunio marinus</name>
    <dbReference type="NCBI Taxonomy" id="568069"/>
    <lineage>
        <taxon>Eukaryota</taxon>
        <taxon>Metazoa</taxon>
        <taxon>Ecdysozoa</taxon>
        <taxon>Arthropoda</taxon>
        <taxon>Hexapoda</taxon>
        <taxon>Insecta</taxon>
        <taxon>Pterygota</taxon>
        <taxon>Neoptera</taxon>
        <taxon>Endopterygota</taxon>
        <taxon>Diptera</taxon>
        <taxon>Nematocera</taxon>
        <taxon>Chironomoidea</taxon>
        <taxon>Chironomidae</taxon>
        <taxon>Clunio</taxon>
    </lineage>
</organism>
<keyword evidence="1" id="KW-1133">Transmembrane helix</keyword>
<dbReference type="AlphaFoldDB" id="A0A1J1J6R1"/>
<dbReference type="EMBL" id="CVRI01000067">
    <property type="protein sequence ID" value="CRL06577.1"/>
    <property type="molecule type" value="Genomic_DNA"/>
</dbReference>
<evidence type="ECO:0000313" key="2">
    <source>
        <dbReference type="EMBL" id="CRL06577.1"/>
    </source>
</evidence>
<protein>
    <submittedName>
        <fullName evidence="2">CLUMA_CG019715, isoform A</fullName>
    </submittedName>
</protein>